<dbReference type="Proteomes" id="UP000185426">
    <property type="component" value="Chromosome"/>
</dbReference>
<dbReference type="GO" id="GO:0003677">
    <property type="term" value="F:DNA binding"/>
    <property type="evidence" value="ECO:0007669"/>
    <property type="project" value="InterPro"/>
</dbReference>
<dbReference type="PROSITE" id="PS50943">
    <property type="entry name" value="HTH_CROC1"/>
    <property type="match status" value="1"/>
</dbReference>
<dbReference type="CDD" id="cd00093">
    <property type="entry name" value="HTH_XRE"/>
    <property type="match status" value="1"/>
</dbReference>
<evidence type="ECO:0000313" key="2">
    <source>
        <dbReference type="EMBL" id="APT46605.1"/>
    </source>
</evidence>
<dbReference type="Gene3D" id="1.10.260.40">
    <property type="entry name" value="lambda repressor-like DNA-binding domains"/>
    <property type="match status" value="1"/>
</dbReference>
<protein>
    <recommendedName>
        <fullName evidence="1">HTH cro/C1-type domain-containing protein</fullName>
    </recommendedName>
</protein>
<dbReference type="Pfam" id="PF13443">
    <property type="entry name" value="HTH_26"/>
    <property type="match status" value="1"/>
</dbReference>
<sequence length="142" mass="15905">MRKTKLKDLIESSQGVMNDVVLGTASFIEDADVVIKIDDLLKERGMTQQDLALMTGMRVGSVSQIINGKNLSFNKIQLAAIMVALQVSSLSELIEIRLPQEKKEAYDAASAEWTKTREMPIELKEMYRDNMIKANLSKLEGK</sequence>
<organism evidence="2 3">
    <name type="scientific">Bacillus safensis</name>
    <dbReference type="NCBI Taxonomy" id="561879"/>
    <lineage>
        <taxon>Bacteria</taxon>
        <taxon>Bacillati</taxon>
        <taxon>Bacillota</taxon>
        <taxon>Bacilli</taxon>
        <taxon>Bacillales</taxon>
        <taxon>Bacillaceae</taxon>
        <taxon>Bacillus</taxon>
    </lineage>
</organism>
<proteinExistence type="predicted"/>
<dbReference type="RefSeq" id="WP_075622680.1">
    <property type="nucleotide sequence ID" value="NZ_CP015607.1"/>
</dbReference>
<evidence type="ECO:0000313" key="3">
    <source>
        <dbReference type="Proteomes" id="UP000185426"/>
    </source>
</evidence>
<dbReference type="InterPro" id="IPR010982">
    <property type="entry name" value="Lambda_DNA-bd_dom_sf"/>
</dbReference>
<evidence type="ECO:0000259" key="1">
    <source>
        <dbReference type="PROSITE" id="PS50943"/>
    </source>
</evidence>
<reference evidence="2 3" key="1">
    <citation type="submission" date="2016-05" db="EMBL/GenBank/DDBJ databases">
        <title>Complete Genome and Methylome Analysis of Psychrotrophic Bacterial Isolates from Antarctic Lake Untersee.</title>
        <authorList>
            <person name="Fomenkov A."/>
            <person name="Akimov V.N."/>
            <person name="Vasilyeva L.V."/>
            <person name="Andersen D."/>
            <person name="Vincze T."/>
            <person name="Roberts R.J."/>
        </authorList>
    </citation>
    <scope>NUCLEOTIDE SEQUENCE [LARGE SCALE GENOMIC DNA]</scope>
    <source>
        <strain evidence="2 3">U14-5</strain>
    </source>
</reference>
<dbReference type="EMBL" id="CP015607">
    <property type="protein sequence ID" value="APT46605.1"/>
    <property type="molecule type" value="Genomic_DNA"/>
</dbReference>
<name>A0A1L6ZJ97_BACIA</name>
<dbReference type="SUPFAM" id="SSF47413">
    <property type="entry name" value="lambda repressor-like DNA-binding domains"/>
    <property type="match status" value="1"/>
</dbReference>
<dbReference type="InterPro" id="IPR001387">
    <property type="entry name" value="Cro/C1-type_HTH"/>
</dbReference>
<feature type="domain" description="HTH cro/C1-type" evidence="1">
    <location>
        <begin position="37"/>
        <end position="93"/>
    </location>
</feature>
<accession>A0A1L6ZJ97</accession>
<dbReference type="SMART" id="SM00530">
    <property type="entry name" value="HTH_XRE"/>
    <property type="match status" value="1"/>
</dbReference>
<dbReference type="AlphaFoldDB" id="A0A1L6ZJ97"/>
<gene>
    <name evidence="2" type="ORF">BSA145_12560</name>
</gene>